<name>A0A6J4N3S6_9BACT</name>
<feature type="compositionally biased region" description="Basic and acidic residues" evidence="1">
    <location>
        <begin position="79"/>
        <end position="92"/>
    </location>
</feature>
<dbReference type="EMBL" id="CADCUQ010000091">
    <property type="protein sequence ID" value="CAA9376595.1"/>
    <property type="molecule type" value="Genomic_DNA"/>
</dbReference>
<feature type="compositionally biased region" description="Basic and acidic residues" evidence="1">
    <location>
        <begin position="196"/>
        <end position="207"/>
    </location>
</feature>
<feature type="non-terminal residue" evidence="2">
    <location>
        <position position="244"/>
    </location>
</feature>
<feature type="compositionally biased region" description="Basic and acidic residues" evidence="1">
    <location>
        <begin position="158"/>
        <end position="187"/>
    </location>
</feature>
<reference evidence="2" key="1">
    <citation type="submission" date="2020-02" db="EMBL/GenBank/DDBJ databases">
        <authorList>
            <person name="Meier V. D."/>
        </authorList>
    </citation>
    <scope>NUCLEOTIDE SEQUENCE</scope>
    <source>
        <strain evidence="2">AVDCRST_MAG64</strain>
    </source>
</reference>
<feature type="compositionally biased region" description="Basic residues" evidence="1">
    <location>
        <begin position="66"/>
        <end position="78"/>
    </location>
</feature>
<evidence type="ECO:0000256" key="1">
    <source>
        <dbReference type="SAM" id="MobiDB-lite"/>
    </source>
</evidence>
<evidence type="ECO:0000313" key="2">
    <source>
        <dbReference type="EMBL" id="CAA9376595.1"/>
    </source>
</evidence>
<feature type="compositionally biased region" description="Basic residues" evidence="1">
    <location>
        <begin position="33"/>
        <end position="43"/>
    </location>
</feature>
<feature type="compositionally biased region" description="Basic and acidic residues" evidence="1">
    <location>
        <begin position="104"/>
        <end position="119"/>
    </location>
</feature>
<feature type="region of interest" description="Disordered" evidence="1">
    <location>
        <begin position="1"/>
        <end position="244"/>
    </location>
</feature>
<sequence>GQRRGHRELNEGLPQAGHGRGGARPAADQPRVPRGRVHGHHGGQRVGQEHADEHHRLPRQADQRAVHPRRRGRRVFARRRAERDPQRADRVHLPTVQPDPAADGAREPRGADVLPRRPAEGAAAAGDGAGRAGRHAGAVRPPPDATLRRPAAAGVHRPRADQRPADPAGRRADRRARQQDRPADPRPVRRAGGAGEDDRDRHPRPDRGPPVPADHRAARRPGGAGRAEPRPGPAGRERAVRRDL</sequence>
<feature type="non-terminal residue" evidence="2">
    <location>
        <position position="1"/>
    </location>
</feature>
<accession>A0A6J4N3S6</accession>
<proteinExistence type="predicted"/>
<feature type="compositionally biased region" description="Basic and acidic residues" evidence="1">
    <location>
        <begin position="235"/>
        <end position="244"/>
    </location>
</feature>
<protein>
    <submittedName>
        <fullName evidence="2">ABC-type antimicrobial peptide transport system, ATPase component</fullName>
    </submittedName>
</protein>
<gene>
    <name evidence="2" type="ORF">AVDCRST_MAG64-338</name>
</gene>
<feature type="compositionally biased region" description="Basic and acidic residues" evidence="1">
    <location>
        <begin position="47"/>
        <end position="65"/>
    </location>
</feature>
<dbReference type="AlphaFoldDB" id="A0A6J4N3S6"/>
<feature type="compositionally biased region" description="Low complexity" evidence="1">
    <location>
        <begin position="23"/>
        <end position="32"/>
    </location>
</feature>
<organism evidence="2">
    <name type="scientific">uncultured Phycisphaerae bacterium</name>
    <dbReference type="NCBI Taxonomy" id="904963"/>
    <lineage>
        <taxon>Bacteria</taxon>
        <taxon>Pseudomonadati</taxon>
        <taxon>Planctomycetota</taxon>
        <taxon>Phycisphaerae</taxon>
        <taxon>environmental samples</taxon>
    </lineage>
</organism>